<keyword evidence="6" id="KW-0547">Nucleotide-binding</keyword>
<dbReference type="InterPro" id="IPR050250">
    <property type="entry name" value="Macrolide_Exporter_MacB"/>
</dbReference>
<keyword evidence="3" id="KW-1003">Cell membrane</keyword>
<evidence type="ECO:0000256" key="12">
    <source>
        <dbReference type="ARBA" id="ARBA00041199"/>
    </source>
</evidence>
<dbReference type="GO" id="GO:0016887">
    <property type="term" value="F:ATP hydrolysis activity"/>
    <property type="evidence" value="ECO:0007669"/>
    <property type="project" value="InterPro"/>
</dbReference>
<dbReference type="GO" id="GO:0022857">
    <property type="term" value="F:transmembrane transporter activity"/>
    <property type="evidence" value="ECO:0007669"/>
    <property type="project" value="TreeGrafter"/>
</dbReference>
<dbReference type="GO" id="GO:0005524">
    <property type="term" value="F:ATP binding"/>
    <property type="evidence" value="ECO:0007669"/>
    <property type="project" value="UniProtKB-KW"/>
</dbReference>
<dbReference type="Pfam" id="PF02687">
    <property type="entry name" value="FtsX"/>
    <property type="match status" value="1"/>
</dbReference>
<organism evidence="14 15">
    <name type="scientific">Campylobacter sputorum subsp. sputorum</name>
    <dbReference type="NCBI Taxonomy" id="32024"/>
    <lineage>
        <taxon>Bacteria</taxon>
        <taxon>Pseudomonadati</taxon>
        <taxon>Campylobacterota</taxon>
        <taxon>Epsilonproteobacteria</taxon>
        <taxon>Campylobacterales</taxon>
        <taxon>Campylobacteraceae</taxon>
        <taxon>Campylobacter</taxon>
    </lineage>
</organism>
<comment type="subcellular location">
    <subcellularLocation>
        <location evidence="1">Cell inner membrane</location>
        <topology evidence="1">Multi-pass membrane protein</topology>
    </subcellularLocation>
</comment>
<dbReference type="PANTHER" id="PTHR30572:SF14">
    <property type="entry name" value="MACROLIDE EXPORT ATP-BINDING_PERMEASE PROTEIN MACB"/>
    <property type="match status" value="1"/>
</dbReference>
<dbReference type="SUPFAM" id="SSF52540">
    <property type="entry name" value="P-loop containing nucleoside triphosphate hydrolases"/>
    <property type="match status" value="1"/>
</dbReference>
<evidence type="ECO:0000256" key="2">
    <source>
        <dbReference type="ARBA" id="ARBA00022448"/>
    </source>
</evidence>
<keyword evidence="5" id="KW-0812">Transmembrane</keyword>
<dbReference type="STRING" id="32024.GCA_000788295_00568"/>
<proteinExistence type="inferred from homology"/>
<dbReference type="PROSITE" id="PS50893">
    <property type="entry name" value="ABC_TRANSPORTER_2"/>
    <property type="match status" value="1"/>
</dbReference>
<dbReference type="PANTHER" id="PTHR30572">
    <property type="entry name" value="MEMBRANE COMPONENT OF TRANSPORTER-RELATED"/>
    <property type="match status" value="1"/>
</dbReference>
<evidence type="ECO:0000256" key="4">
    <source>
        <dbReference type="ARBA" id="ARBA00022519"/>
    </source>
</evidence>
<evidence type="ECO:0000256" key="1">
    <source>
        <dbReference type="ARBA" id="ARBA00004429"/>
    </source>
</evidence>
<dbReference type="Pfam" id="PF12704">
    <property type="entry name" value="MacB_PCD"/>
    <property type="match status" value="1"/>
</dbReference>
<keyword evidence="14" id="KW-0378">Hydrolase</keyword>
<dbReference type="InterPro" id="IPR003439">
    <property type="entry name" value="ABC_transporter-like_ATP-bd"/>
</dbReference>
<dbReference type="Proteomes" id="UP000254920">
    <property type="component" value="Unassembled WGS sequence"/>
</dbReference>
<dbReference type="InterPro" id="IPR003838">
    <property type="entry name" value="ABC3_permease_C"/>
</dbReference>
<evidence type="ECO:0000256" key="5">
    <source>
        <dbReference type="ARBA" id="ARBA00022692"/>
    </source>
</evidence>
<keyword evidence="15" id="KW-1185">Reference proteome</keyword>
<dbReference type="Gene3D" id="3.40.50.300">
    <property type="entry name" value="P-loop containing nucleotide triphosphate hydrolases"/>
    <property type="match status" value="1"/>
</dbReference>
<dbReference type="GO" id="GO:0098796">
    <property type="term" value="C:membrane protein complex"/>
    <property type="evidence" value="ECO:0007669"/>
    <property type="project" value="UniProtKB-ARBA"/>
</dbReference>
<dbReference type="InterPro" id="IPR027417">
    <property type="entry name" value="P-loop_NTPase"/>
</dbReference>
<keyword evidence="8" id="KW-1278">Translocase</keyword>
<dbReference type="GO" id="GO:0005886">
    <property type="term" value="C:plasma membrane"/>
    <property type="evidence" value="ECO:0007669"/>
    <property type="project" value="UniProtKB-SubCell"/>
</dbReference>
<dbReference type="CDD" id="cd03255">
    <property type="entry name" value="ABC_MJ0796_LolCDE_FtsE"/>
    <property type="match status" value="1"/>
</dbReference>
<keyword evidence="10" id="KW-0472">Membrane</keyword>
<keyword evidence="4" id="KW-0997">Cell inner membrane</keyword>
<sequence>MSLLKLVNICKNFGTAKNPTKVLKNISLEINSGEFIAIIGQSGSGKSTLMNILGCLDIPSSGEYYIDNNLISNFDKDKLALLRRKKFGFIFQRYNLLSGINATENVALPAVYAGINYDKRIKRAKELLENLNLSHRLNYYPSELSGGQQQRISIARSLMNGGEIILADEPTGALDSKSGELVLKILEDLHKIGHTIILVTHDLGVANHAKRIIEIKDGEIIKDENKSKNENYIVKKIDKIEVKNSLFAIKDMFVESFKMAVGAILSHKLRSLLTMLGIIIGIASVVSVVAIGKGSQEKILADINAMGTNTITIFPGKSFGDMRANNVKTLSISDARLLDKQSYVMSVTPNTSTNGTLTFQNLSYTGSLLGGNEQSINVNGLKLEDGRFLDKNDVINNASVVVIDSNTKNNFFPNSNPIGKVLLFNKQPLKIIGVLKPNDTFGNTETLRIYSPYTTVINKITGDRNINSITIRIKDNVNMQLAQVAITELISTKHGKQDFFIRNSDSIRQTVESATGTMRILISAIALISLIVGGIGVMNIMLVSVTERTKEIGLKMAIGAKSRDILMQFLVEAVLICVIGGIFGLILSFIIGFIFMYFVSTFAMTYSMVSIVISLISSMFIGIIFGFMPAKNAANLNPIDALSRE</sequence>
<evidence type="ECO:0000256" key="7">
    <source>
        <dbReference type="ARBA" id="ARBA00022840"/>
    </source>
</evidence>
<evidence type="ECO:0000313" key="14">
    <source>
        <dbReference type="EMBL" id="SUX10262.1"/>
    </source>
</evidence>
<comment type="similarity">
    <text evidence="11">Belongs to the ABC transporter superfamily. Macrolide exporter (TC 3.A.1.122) family.</text>
</comment>
<protein>
    <recommendedName>
        <fullName evidence="12">Pyoverdine export ATP-binding/permease protein PvdT</fullName>
    </recommendedName>
</protein>
<accession>A0A381DHT6</accession>
<evidence type="ECO:0000256" key="10">
    <source>
        <dbReference type="ARBA" id="ARBA00023136"/>
    </source>
</evidence>
<dbReference type="InterPro" id="IPR017871">
    <property type="entry name" value="ABC_transporter-like_CS"/>
</dbReference>
<dbReference type="InterPro" id="IPR025857">
    <property type="entry name" value="MacB_PCD"/>
</dbReference>
<evidence type="ECO:0000256" key="6">
    <source>
        <dbReference type="ARBA" id="ARBA00022741"/>
    </source>
</evidence>
<evidence type="ECO:0000256" key="9">
    <source>
        <dbReference type="ARBA" id="ARBA00022989"/>
    </source>
</evidence>
<keyword evidence="9" id="KW-1133">Transmembrane helix</keyword>
<evidence type="ECO:0000256" key="3">
    <source>
        <dbReference type="ARBA" id="ARBA00022475"/>
    </source>
</evidence>
<dbReference type="PROSITE" id="PS00211">
    <property type="entry name" value="ABC_TRANSPORTER_1"/>
    <property type="match status" value="1"/>
</dbReference>
<dbReference type="InterPro" id="IPR017911">
    <property type="entry name" value="MacB-like_ATP-bd"/>
</dbReference>
<dbReference type="GeneID" id="93091579"/>
<keyword evidence="7 14" id="KW-0067">ATP-binding</keyword>
<gene>
    <name evidence="14" type="primary">macB</name>
    <name evidence="14" type="ORF">NCTC12475_00448</name>
</gene>
<reference evidence="14 15" key="1">
    <citation type="submission" date="2018-06" db="EMBL/GenBank/DDBJ databases">
        <authorList>
            <consortium name="Pathogen Informatics"/>
            <person name="Doyle S."/>
        </authorList>
    </citation>
    <scope>NUCLEOTIDE SEQUENCE [LARGE SCALE GENOMIC DNA]</scope>
    <source>
        <strain evidence="14 15">NCTC12475</strain>
    </source>
</reference>
<evidence type="ECO:0000259" key="13">
    <source>
        <dbReference type="PROSITE" id="PS50893"/>
    </source>
</evidence>
<feature type="domain" description="ABC transporter" evidence="13">
    <location>
        <begin position="4"/>
        <end position="242"/>
    </location>
</feature>
<dbReference type="AlphaFoldDB" id="A0A381DHT6"/>
<keyword evidence="2" id="KW-0813">Transport</keyword>
<dbReference type="EMBL" id="UFVD01000001">
    <property type="protein sequence ID" value="SUX10262.1"/>
    <property type="molecule type" value="Genomic_DNA"/>
</dbReference>
<dbReference type="RefSeq" id="WP_115636341.1">
    <property type="nucleotide sequence ID" value="NZ_CP043427.1"/>
</dbReference>
<name>A0A381DHT6_9BACT</name>
<evidence type="ECO:0000313" key="15">
    <source>
        <dbReference type="Proteomes" id="UP000254920"/>
    </source>
</evidence>
<dbReference type="Pfam" id="PF00005">
    <property type="entry name" value="ABC_tran"/>
    <property type="match status" value="1"/>
</dbReference>
<dbReference type="FunFam" id="3.40.50.300:FF:000032">
    <property type="entry name" value="Export ABC transporter ATP-binding protein"/>
    <property type="match status" value="1"/>
</dbReference>
<dbReference type="SMART" id="SM00382">
    <property type="entry name" value="AAA"/>
    <property type="match status" value="1"/>
</dbReference>
<dbReference type="InterPro" id="IPR003593">
    <property type="entry name" value="AAA+_ATPase"/>
</dbReference>
<evidence type="ECO:0000256" key="11">
    <source>
        <dbReference type="ARBA" id="ARBA00038388"/>
    </source>
</evidence>
<evidence type="ECO:0000256" key="8">
    <source>
        <dbReference type="ARBA" id="ARBA00022967"/>
    </source>
</evidence>